<organism evidence="1 2">
    <name type="scientific">Streptosporangium algeriense</name>
    <dbReference type="NCBI Taxonomy" id="1682748"/>
    <lineage>
        <taxon>Bacteria</taxon>
        <taxon>Bacillati</taxon>
        <taxon>Actinomycetota</taxon>
        <taxon>Actinomycetes</taxon>
        <taxon>Streptosporangiales</taxon>
        <taxon>Streptosporangiaceae</taxon>
        <taxon>Streptosporangium</taxon>
    </lineage>
</organism>
<evidence type="ECO:0008006" key="3">
    <source>
        <dbReference type="Google" id="ProtNLM"/>
    </source>
</evidence>
<protein>
    <recommendedName>
        <fullName evidence="3">LysR family transcriptional regulator</fullName>
    </recommendedName>
</protein>
<dbReference type="Proteomes" id="UP001597024">
    <property type="component" value="Unassembled WGS sequence"/>
</dbReference>
<name>A0ABW3E271_9ACTN</name>
<reference evidence="2" key="1">
    <citation type="journal article" date="2019" name="Int. J. Syst. Evol. Microbiol.">
        <title>The Global Catalogue of Microorganisms (GCM) 10K type strain sequencing project: providing services to taxonomists for standard genome sequencing and annotation.</title>
        <authorList>
            <consortium name="The Broad Institute Genomics Platform"/>
            <consortium name="The Broad Institute Genome Sequencing Center for Infectious Disease"/>
            <person name="Wu L."/>
            <person name="Ma J."/>
        </authorList>
    </citation>
    <scope>NUCLEOTIDE SEQUENCE [LARGE SCALE GENOMIC DNA]</scope>
    <source>
        <strain evidence="2">CCUG 62974</strain>
    </source>
</reference>
<comment type="caution">
    <text evidence="1">The sequence shown here is derived from an EMBL/GenBank/DDBJ whole genome shotgun (WGS) entry which is preliminary data.</text>
</comment>
<feature type="non-terminal residue" evidence="1">
    <location>
        <position position="1"/>
    </location>
</feature>
<proteinExistence type="predicted"/>
<gene>
    <name evidence="1" type="ORF">ACFQ08_31900</name>
</gene>
<keyword evidence="2" id="KW-1185">Reference proteome</keyword>
<accession>A0ABW3E271</accession>
<evidence type="ECO:0000313" key="2">
    <source>
        <dbReference type="Proteomes" id="UP001597024"/>
    </source>
</evidence>
<dbReference type="EMBL" id="JBHTHX010001686">
    <property type="protein sequence ID" value="MFD0889161.1"/>
    <property type="molecule type" value="Genomic_DNA"/>
</dbReference>
<sequence>LAVPLEGVRRAVGVTVPQERSLTPTAGLLLTFLRERASALEPVADGEQNRFSRARVSAEPASARLRMTSLTRDASV</sequence>
<evidence type="ECO:0000313" key="1">
    <source>
        <dbReference type="EMBL" id="MFD0889161.1"/>
    </source>
</evidence>